<evidence type="ECO:0000313" key="1">
    <source>
        <dbReference type="EMBL" id="RNA42787.1"/>
    </source>
</evidence>
<proteinExistence type="predicted"/>
<organism evidence="1 2">
    <name type="scientific">Brachionus plicatilis</name>
    <name type="common">Marine rotifer</name>
    <name type="synonym">Brachionus muelleri</name>
    <dbReference type="NCBI Taxonomy" id="10195"/>
    <lineage>
        <taxon>Eukaryota</taxon>
        <taxon>Metazoa</taxon>
        <taxon>Spiralia</taxon>
        <taxon>Gnathifera</taxon>
        <taxon>Rotifera</taxon>
        <taxon>Eurotatoria</taxon>
        <taxon>Monogononta</taxon>
        <taxon>Pseudotrocha</taxon>
        <taxon>Ploima</taxon>
        <taxon>Brachionidae</taxon>
        <taxon>Brachionus</taxon>
    </lineage>
</organism>
<keyword evidence="2" id="KW-1185">Reference proteome</keyword>
<comment type="caution">
    <text evidence="1">The sequence shown here is derived from an EMBL/GenBank/DDBJ whole genome shotgun (WGS) entry which is preliminary data.</text>
</comment>
<sequence>MDTKNRMNCIRNLNFPANSAFIARLTRCAIGPTIIKLKIFTIQNKQPSRQIRDIIIQKRPVPPSPNDLTMGIHQ</sequence>
<dbReference type="AlphaFoldDB" id="A0A3M7T4C4"/>
<dbReference type="Proteomes" id="UP000276133">
    <property type="component" value="Unassembled WGS sequence"/>
</dbReference>
<evidence type="ECO:0000313" key="2">
    <source>
        <dbReference type="Proteomes" id="UP000276133"/>
    </source>
</evidence>
<name>A0A3M7T4C4_BRAPC</name>
<gene>
    <name evidence="1" type="ORF">BpHYR1_040957</name>
</gene>
<dbReference type="EMBL" id="REGN01000321">
    <property type="protein sequence ID" value="RNA42787.1"/>
    <property type="molecule type" value="Genomic_DNA"/>
</dbReference>
<protein>
    <submittedName>
        <fullName evidence="1">Uncharacterized protein</fullName>
    </submittedName>
</protein>
<accession>A0A3M7T4C4</accession>
<reference evidence="1 2" key="1">
    <citation type="journal article" date="2018" name="Sci. Rep.">
        <title>Genomic signatures of local adaptation to the degree of environmental predictability in rotifers.</title>
        <authorList>
            <person name="Franch-Gras L."/>
            <person name="Hahn C."/>
            <person name="Garcia-Roger E.M."/>
            <person name="Carmona M.J."/>
            <person name="Serra M."/>
            <person name="Gomez A."/>
        </authorList>
    </citation>
    <scope>NUCLEOTIDE SEQUENCE [LARGE SCALE GENOMIC DNA]</scope>
    <source>
        <strain evidence="1">HYR1</strain>
    </source>
</reference>